<sequence length="375" mass="42993">MLCCSELCKSAGKNPEADGVDGVMKEEIGAPNSDSIKEILYFSLFCTVFILNTPASTISDKMREKSYTKLKEEVDDYINQMQKPGHEFDFKMVRDSDILILAMLNKDDTNLLERLNDCKLRLKSISFILNGPLPILEEFSDFSTLIEDSYHNQNHYDAFNYFMCYSSACYQEWFKDKTEQASTAYRLVLLARVVVRMVELTGINATIKYEVSLPKNHMFSYFSLMGICVLENNWKDKVECITLKNPDISAIIGEYRDEFFKRIMRTAAGSSGETKAITEDKMGKAKISSDGQLDTLSEYLKVLLEMLLCTSMSEEKRLDILAENVGSLSGVRDYYKKRFPEEYEEAFEKCLAIAKEMEQAYSRKGVWETGKILEQ</sequence>
<dbReference type="Proteomes" id="UP001626550">
    <property type="component" value="Unassembled WGS sequence"/>
</dbReference>
<accession>A0ABD2PR74</accession>
<proteinExistence type="predicted"/>
<name>A0ABD2PR74_9PLAT</name>
<organism evidence="1 2">
    <name type="scientific">Cichlidogyrus casuarinus</name>
    <dbReference type="NCBI Taxonomy" id="1844966"/>
    <lineage>
        <taxon>Eukaryota</taxon>
        <taxon>Metazoa</taxon>
        <taxon>Spiralia</taxon>
        <taxon>Lophotrochozoa</taxon>
        <taxon>Platyhelminthes</taxon>
        <taxon>Monogenea</taxon>
        <taxon>Monopisthocotylea</taxon>
        <taxon>Dactylogyridea</taxon>
        <taxon>Ancyrocephalidae</taxon>
        <taxon>Cichlidogyrus</taxon>
    </lineage>
</organism>
<evidence type="ECO:0000313" key="1">
    <source>
        <dbReference type="EMBL" id="KAL3308241.1"/>
    </source>
</evidence>
<comment type="caution">
    <text evidence="1">The sequence shown here is derived from an EMBL/GenBank/DDBJ whole genome shotgun (WGS) entry which is preliminary data.</text>
</comment>
<feature type="non-terminal residue" evidence="1">
    <location>
        <position position="375"/>
    </location>
</feature>
<protein>
    <submittedName>
        <fullName evidence="1">Uncharacterized protein</fullName>
    </submittedName>
</protein>
<gene>
    <name evidence="1" type="ORF">Ciccas_013230</name>
</gene>
<reference evidence="1 2" key="1">
    <citation type="submission" date="2024-11" db="EMBL/GenBank/DDBJ databases">
        <title>Adaptive evolution of stress response genes in parasites aligns with host niche diversity.</title>
        <authorList>
            <person name="Hahn C."/>
            <person name="Resl P."/>
        </authorList>
    </citation>
    <scope>NUCLEOTIDE SEQUENCE [LARGE SCALE GENOMIC DNA]</scope>
    <source>
        <strain evidence="1">EGGRZ-B1_66</strain>
        <tissue evidence="1">Body</tissue>
    </source>
</reference>
<dbReference type="EMBL" id="JBJKFK010005590">
    <property type="protein sequence ID" value="KAL3308241.1"/>
    <property type="molecule type" value="Genomic_DNA"/>
</dbReference>
<evidence type="ECO:0000313" key="2">
    <source>
        <dbReference type="Proteomes" id="UP001626550"/>
    </source>
</evidence>
<dbReference type="AlphaFoldDB" id="A0ABD2PR74"/>
<keyword evidence="2" id="KW-1185">Reference proteome</keyword>